<feature type="non-terminal residue" evidence="1">
    <location>
        <position position="58"/>
    </location>
</feature>
<feature type="non-terminal residue" evidence="1">
    <location>
        <position position="1"/>
    </location>
</feature>
<dbReference type="EMBL" id="CAJVPJ010005734">
    <property type="protein sequence ID" value="CAG8663746.1"/>
    <property type="molecule type" value="Genomic_DNA"/>
</dbReference>
<gene>
    <name evidence="1" type="ORF">POCULU_LOCUS10593</name>
</gene>
<proteinExistence type="predicted"/>
<dbReference type="AlphaFoldDB" id="A0A9N9H7Y3"/>
<keyword evidence="2" id="KW-1185">Reference proteome</keyword>
<comment type="caution">
    <text evidence="1">The sequence shown here is derived from an EMBL/GenBank/DDBJ whole genome shotgun (WGS) entry which is preliminary data.</text>
</comment>
<evidence type="ECO:0000313" key="2">
    <source>
        <dbReference type="Proteomes" id="UP000789572"/>
    </source>
</evidence>
<sequence>IEAIQEALIALTKLITSLSKEFRQFRDVSLVKQTAEQEWHQEIKNLITCRDFTSLMRR</sequence>
<name>A0A9N9H7Y3_9GLOM</name>
<accession>A0A9N9H7Y3</accession>
<reference evidence="1" key="1">
    <citation type="submission" date="2021-06" db="EMBL/GenBank/DDBJ databases">
        <authorList>
            <person name="Kallberg Y."/>
            <person name="Tangrot J."/>
            <person name="Rosling A."/>
        </authorList>
    </citation>
    <scope>NUCLEOTIDE SEQUENCE</scope>
    <source>
        <strain evidence="1">IA702</strain>
    </source>
</reference>
<organism evidence="1 2">
    <name type="scientific">Paraglomus occultum</name>
    <dbReference type="NCBI Taxonomy" id="144539"/>
    <lineage>
        <taxon>Eukaryota</taxon>
        <taxon>Fungi</taxon>
        <taxon>Fungi incertae sedis</taxon>
        <taxon>Mucoromycota</taxon>
        <taxon>Glomeromycotina</taxon>
        <taxon>Glomeromycetes</taxon>
        <taxon>Paraglomerales</taxon>
        <taxon>Paraglomeraceae</taxon>
        <taxon>Paraglomus</taxon>
    </lineage>
</organism>
<evidence type="ECO:0000313" key="1">
    <source>
        <dbReference type="EMBL" id="CAG8663746.1"/>
    </source>
</evidence>
<protein>
    <submittedName>
        <fullName evidence="1">3583_t:CDS:1</fullName>
    </submittedName>
</protein>
<dbReference type="Proteomes" id="UP000789572">
    <property type="component" value="Unassembled WGS sequence"/>
</dbReference>